<dbReference type="InterPro" id="IPR013763">
    <property type="entry name" value="Cyclin-like_dom"/>
</dbReference>
<dbReference type="InterPro" id="IPR043198">
    <property type="entry name" value="Cyclin/Ssn8"/>
</dbReference>
<evidence type="ECO:0000256" key="4">
    <source>
        <dbReference type="SAM" id="MobiDB-lite"/>
    </source>
</evidence>
<dbReference type="GeneID" id="63738629"/>
<evidence type="ECO:0000256" key="1">
    <source>
        <dbReference type="ARBA" id="ARBA00008638"/>
    </source>
</evidence>
<dbReference type="PIRSF" id="PIRSF028758">
    <property type="entry name" value="Cyclin, C/H/G types"/>
    <property type="match status" value="1"/>
</dbReference>
<dbReference type="RefSeq" id="XP_040678851.1">
    <property type="nucleotide sequence ID" value="XM_040822972.1"/>
</dbReference>
<evidence type="ECO:0000259" key="5">
    <source>
        <dbReference type="SMART" id="SM00385"/>
    </source>
</evidence>
<evidence type="ECO:0000256" key="3">
    <source>
        <dbReference type="RuleBase" id="RU000383"/>
    </source>
</evidence>
<comment type="caution">
    <text evidence="6">The sequence shown here is derived from an EMBL/GenBank/DDBJ whole genome shotgun (WGS) entry which is preliminary data.</text>
</comment>
<keyword evidence="3" id="KW-0195">Cyclin</keyword>
<dbReference type="Proteomes" id="UP000030816">
    <property type="component" value="Unassembled WGS sequence"/>
</dbReference>
<dbReference type="AlphaFoldDB" id="A0A0B2WY79"/>
<evidence type="ECO:0000313" key="7">
    <source>
        <dbReference type="Proteomes" id="UP000030816"/>
    </source>
</evidence>
<feature type="domain" description="Cyclin-like" evidence="5">
    <location>
        <begin position="92"/>
        <end position="181"/>
    </location>
</feature>
<dbReference type="HOGENOM" id="CLU_034754_2_0_1"/>
<dbReference type="EMBL" id="AZHE01000009">
    <property type="protein sequence ID" value="KHN97785.1"/>
    <property type="molecule type" value="Genomic_DNA"/>
</dbReference>
<dbReference type="InterPro" id="IPR036915">
    <property type="entry name" value="Cyclin-like_sf"/>
</dbReference>
<gene>
    <name evidence="6" type="ORF">MAM_04174</name>
</gene>
<keyword evidence="7" id="KW-1185">Reference proteome</keyword>
<dbReference type="SMART" id="SM00385">
    <property type="entry name" value="CYCLIN"/>
    <property type="match status" value="1"/>
</dbReference>
<evidence type="ECO:0000256" key="2">
    <source>
        <dbReference type="ARBA" id="ARBA00014912"/>
    </source>
</evidence>
<reference evidence="6 7" key="1">
    <citation type="journal article" date="2014" name="Proc. Natl. Acad. Sci. U.S.A.">
        <title>Trajectory and genomic determinants of fungal-pathogen speciation and host adaptation.</title>
        <authorList>
            <person name="Hu X."/>
            <person name="Xiao G."/>
            <person name="Zheng P."/>
            <person name="Shang Y."/>
            <person name="Su Y."/>
            <person name="Zhang X."/>
            <person name="Liu X."/>
            <person name="Zhan S."/>
            <person name="St Leger R.J."/>
            <person name="Wang C."/>
        </authorList>
    </citation>
    <scope>NUCLEOTIDE SEQUENCE [LARGE SCALE GENOMIC DNA]</scope>
    <source>
        <strain evidence="6 7">ARSEF 1941</strain>
    </source>
</reference>
<evidence type="ECO:0000313" key="6">
    <source>
        <dbReference type="EMBL" id="KHN97785.1"/>
    </source>
</evidence>
<dbReference type="Pfam" id="PF00134">
    <property type="entry name" value="Cyclin_N"/>
    <property type="match status" value="1"/>
</dbReference>
<dbReference type="CDD" id="cd20513">
    <property type="entry name" value="CYCLIN_CCNC_rpt1"/>
    <property type="match status" value="1"/>
</dbReference>
<dbReference type="SUPFAM" id="SSF47954">
    <property type="entry name" value="Cyclin-like"/>
    <property type="match status" value="2"/>
</dbReference>
<name>A0A0B2WY79_METAS</name>
<comment type="similarity">
    <text evidence="1">Belongs to the cyclin family. Cyclin C subfamily.</text>
</comment>
<accession>A0A0B2WY79</accession>
<dbReference type="STRING" id="1081103.A0A0B2WY79"/>
<protein>
    <recommendedName>
        <fullName evidence="2">RNA polymerase II holoenzyme cyclin-like subunit</fullName>
    </recommendedName>
</protein>
<organism evidence="6 7">
    <name type="scientific">Metarhizium album (strain ARSEF 1941)</name>
    <dbReference type="NCBI Taxonomy" id="1081103"/>
    <lineage>
        <taxon>Eukaryota</taxon>
        <taxon>Fungi</taxon>
        <taxon>Dikarya</taxon>
        <taxon>Ascomycota</taxon>
        <taxon>Pezizomycotina</taxon>
        <taxon>Sordariomycetes</taxon>
        <taxon>Hypocreomycetidae</taxon>
        <taxon>Hypocreales</taxon>
        <taxon>Clavicipitaceae</taxon>
        <taxon>Metarhizium</taxon>
    </lineage>
</organism>
<dbReference type="GO" id="GO:0006357">
    <property type="term" value="P:regulation of transcription by RNA polymerase II"/>
    <property type="evidence" value="ECO:0007669"/>
    <property type="project" value="InterPro"/>
</dbReference>
<dbReference type="Gene3D" id="1.10.472.10">
    <property type="entry name" value="Cyclin-like"/>
    <property type="match status" value="2"/>
</dbReference>
<proteinExistence type="inferred from homology"/>
<dbReference type="GO" id="GO:0016538">
    <property type="term" value="F:cyclin-dependent protein serine/threonine kinase regulator activity"/>
    <property type="evidence" value="ECO:0007669"/>
    <property type="project" value="InterPro"/>
</dbReference>
<feature type="region of interest" description="Disordered" evidence="4">
    <location>
        <begin position="277"/>
        <end position="300"/>
    </location>
</feature>
<dbReference type="PANTHER" id="PTHR10026">
    <property type="entry name" value="CYCLIN"/>
    <property type="match status" value="1"/>
</dbReference>
<sequence>MQPTTLASRSTSSSLDFVISHCSASPESAGCSTALILYRMAANYWESTQRRHWLFTKDQLSSMRQKLDDENADLVRMFPVPQPRHLAIYFNQQLLRLAKRLSIRQQAMATAQVYLKRFYIKVPVRSTNPYLVITTSLYLACKMEEAPQHIRLIVTEARQLWQDFIGLDTSKIGECEFYMISEMNSQLIVHQPYRTLTSLRAELSLVDEDVQLARSIINDSFNSDLPLLCAPHVIALVAIFLALVLRPNSATLGQAGAGSAAAAGLAAAQAALSQAARGNGGNRHGLPDPPSASDSKEKQQEARISRVQHFAAWLAESTVDIAAMVDATQEMISLYEFYEQYNEKMTREQINRFVKARGLDKF</sequence>
<dbReference type="OrthoDB" id="10266018at2759"/>
<dbReference type="InterPro" id="IPR006671">
    <property type="entry name" value="Cyclin_N"/>
</dbReference>